<dbReference type="Pfam" id="PF01807">
    <property type="entry name" value="Zn_ribbon_DnaG"/>
    <property type="match status" value="1"/>
</dbReference>
<evidence type="ECO:0000313" key="16">
    <source>
        <dbReference type="EMBL" id="KAF1084061.1"/>
    </source>
</evidence>
<comment type="function">
    <text evidence="12 13">RNA polymerase that catalyzes the synthesis of short RNA molecules used as primers for DNA polymerase during DNA replication.</text>
</comment>
<feature type="zinc finger region" description="CHC2-type" evidence="12 14">
    <location>
        <begin position="40"/>
        <end position="64"/>
    </location>
</feature>
<dbReference type="InterPro" id="IPR034151">
    <property type="entry name" value="TOPRIM_DnaG_bac"/>
</dbReference>
<dbReference type="AlphaFoldDB" id="A0A9D2WNM6"/>
<keyword evidence="7 12" id="KW-0863">Zinc-finger</keyword>
<evidence type="ECO:0000256" key="4">
    <source>
        <dbReference type="ARBA" id="ARBA00022695"/>
    </source>
</evidence>
<dbReference type="EMBL" id="LSRS01000007">
    <property type="protein sequence ID" value="KAF1084061.1"/>
    <property type="molecule type" value="Genomic_DNA"/>
</dbReference>
<dbReference type="SUPFAM" id="SSF48024">
    <property type="entry name" value="N-terminal domain of DnaB helicase"/>
    <property type="match status" value="1"/>
</dbReference>
<dbReference type="PANTHER" id="PTHR30313">
    <property type="entry name" value="DNA PRIMASE"/>
    <property type="match status" value="1"/>
</dbReference>
<dbReference type="GO" id="GO:0006269">
    <property type="term" value="P:DNA replication, synthesis of primer"/>
    <property type="evidence" value="ECO:0007669"/>
    <property type="project" value="UniProtKB-UniRule"/>
</dbReference>
<evidence type="ECO:0000256" key="13">
    <source>
        <dbReference type="PIRNR" id="PIRNR002811"/>
    </source>
</evidence>
<keyword evidence="6 12" id="KW-0479">Metal-binding</keyword>
<reference evidence="16" key="1">
    <citation type="submission" date="2016-02" db="EMBL/GenBank/DDBJ databases">
        <title>Draft Genome Sequence of Sporotomaculum syntrophicum Strain FB, a Syntrophic Benzoate Degrader.</title>
        <authorList>
            <person name="Nobu M.K."/>
            <person name="Narihiro T."/>
            <person name="Qiu Y.-L."/>
            <person name="Ohashi A."/>
            <person name="Liu W.-T."/>
            <person name="Yuji S."/>
        </authorList>
    </citation>
    <scope>NUCLEOTIDE SEQUENCE</scope>
    <source>
        <strain evidence="16">FB</strain>
    </source>
</reference>
<dbReference type="GO" id="GO:0003678">
    <property type="term" value="F:DNA helicase activity"/>
    <property type="evidence" value="ECO:0007669"/>
    <property type="project" value="InterPro"/>
</dbReference>
<evidence type="ECO:0000256" key="6">
    <source>
        <dbReference type="ARBA" id="ARBA00022723"/>
    </source>
</evidence>
<evidence type="ECO:0000256" key="11">
    <source>
        <dbReference type="ARBA" id="ARBA00023163"/>
    </source>
</evidence>
<dbReference type="Gene3D" id="1.10.860.10">
    <property type="entry name" value="DNAb Helicase, Chain A"/>
    <property type="match status" value="1"/>
</dbReference>
<evidence type="ECO:0000256" key="2">
    <source>
        <dbReference type="ARBA" id="ARBA00022515"/>
    </source>
</evidence>
<keyword evidence="1 12" id="KW-0240">DNA-directed RNA polymerase</keyword>
<dbReference type="Gene3D" id="3.40.1360.10">
    <property type="match status" value="1"/>
</dbReference>
<dbReference type="InterPro" id="IPR030846">
    <property type="entry name" value="DnaG_bac"/>
</dbReference>
<dbReference type="Gene3D" id="3.90.980.10">
    <property type="entry name" value="DNA primase, catalytic core, N-terminal domain"/>
    <property type="match status" value="1"/>
</dbReference>
<dbReference type="InterPro" id="IPR036185">
    <property type="entry name" value="DNA_heli_DnaB-like_N_sf"/>
</dbReference>
<evidence type="ECO:0000256" key="5">
    <source>
        <dbReference type="ARBA" id="ARBA00022705"/>
    </source>
</evidence>
<evidence type="ECO:0000256" key="9">
    <source>
        <dbReference type="ARBA" id="ARBA00022842"/>
    </source>
</evidence>
<dbReference type="InterPro" id="IPR036977">
    <property type="entry name" value="DNA_primase_Znf_CHC2"/>
</dbReference>
<evidence type="ECO:0000256" key="3">
    <source>
        <dbReference type="ARBA" id="ARBA00022679"/>
    </source>
</evidence>
<dbReference type="SUPFAM" id="SSF57783">
    <property type="entry name" value="Zinc beta-ribbon"/>
    <property type="match status" value="1"/>
</dbReference>
<comment type="similarity">
    <text evidence="12 13">Belongs to the DnaG primase family.</text>
</comment>
<dbReference type="GO" id="GO:0003899">
    <property type="term" value="F:DNA-directed RNA polymerase activity"/>
    <property type="evidence" value="ECO:0007669"/>
    <property type="project" value="UniProtKB-UniRule"/>
</dbReference>
<accession>A0A9D2WNM6</accession>
<dbReference type="OrthoDB" id="9803773at2"/>
<dbReference type="SUPFAM" id="SSF56731">
    <property type="entry name" value="DNA primase core"/>
    <property type="match status" value="1"/>
</dbReference>
<keyword evidence="11 12" id="KW-0804">Transcription</keyword>
<dbReference type="FunFam" id="3.90.580.10:FF:000001">
    <property type="entry name" value="DNA primase"/>
    <property type="match status" value="1"/>
</dbReference>
<dbReference type="InterPro" id="IPR013264">
    <property type="entry name" value="DNAG_N"/>
</dbReference>
<gene>
    <name evidence="12 16" type="primary">dnaG</name>
    <name evidence="16" type="ORF">SPSYN_02713</name>
</gene>
<dbReference type="GO" id="GO:0005524">
    <property type="term" value="F:ATP binding"/>
    <property type="evidence" value="ECO:0007669"/>
    <property type="project" value="InterPro"/>
</dbReference>
<dbReference type="NCBIfam" id="TIGR01391">
    <property type="entry name" value="dnaG"/>
    <property type="match status" value="1"/>
</dbReference>
<dbReference type="GO" id="GO:0005737">
    <property type="term" value="C:cytoplasm"/>
    <property type="evidence" value="ECO:0007669"/>
    <property type="project" value="TreeGrafter"/>
</dbReference>
<dbReference type="Pfam" id="PF13155">
    <property type="entry name" value="Toprim_2"/>
    <property type="match status" value="1"/>
</dbReference>
<dbReference type="InterPro" id="IPR006295">
    <property type="entry name" value="DNA_primase_DnaG"/>
</dbReference>
<evidence type="ECO:0000256" key="8">
    <source>
        <dbReference type="ARBA" id="ARBA00022833"/>
    </source>
</evidence>
<keyword evidence="9" id="KW-0460">Magnesium</keyword>
<comment type="catalytic activity">
    <reaction evidence="12">
        <text>ssDNA + n NTP = ssDNA/pppN(pN)n-1 hybrid + (n-1) diphosphate.</text>
        <dbReference type="EC" id="2.7.7.101"/>
    </reaction>
</comment>
<keyword evidence="10 12" id="KW-0238">DNA-binding</keyword>
<dbReference type="InterPro" id="IPR006171">
    <property type="entry name" value="TOPRIM_dom"/>
</dbReference>
<dbReference type="FunFam" id="3.40.1360.10:FF:000002">
    <property type="entry name" value="DNA primase"/>
    <property type="match status" value="1"/>
</dbReference>
<evidence type="ECO:0000256" key="1">
    <source>
        <dbReference type="ARBA" id="ARBA00022478"/>
    </source>
</evidence>
<dbReference type="GO" id="GO:0003677">
    <property type="term" value="F:DNA binding"/>
    <property type="evidence" value="ECO:0007669"/>
    <property type="project" value="UniProtKB-KW"/>
</dbReference>
<evidence type="ECO:0000259" key="15">
    <source>
        <dbReference type="PROSITE" id="PS50880"/>
    </source>
</evidence>
<keyword evidence="8 12" id="KW-0862">Zinc</keyword>
<keyword evidence="4 12" id="KW-0548">Nucleotidyltransferase</keyword>
<dbReference type="InterPro" id="IPR016136">
    <property type="entry name" value="DNA_helicase_N/primase_C"/>
</dbReference>
<organism evidence="16 17">
    <name type="scientific">Sporotomaculum syntrophicum</name>
    <dbReference type="NCBI Taxonomy" id="182264"/>
    <lineage>
        <taxon>Bacteria</taxon>
        <taxon>Bacillati</taxon>
        <taxon>Bacillota</taxon>
        <taxon>Clostridia</taxon>
        <taxon>Eubacteriales</taxon>
        <taxon>Desulfallaceae</taxon>
        <taxon>Sporotomaculum</taxon>
    </lineage>
</organism>
<dbReference type="Proteomes" id="UP000798488">
    <property type="component" value="Unassembled WGS sequence"/>
</dbReference>
<comment type="caution">
    <text evidence="16">The sequence shown here is derived from an EMBL/GenBank/DDBJ whole genome shotgun (WGS) entry which is preliminary data.</text>
</comment>
<dbReference type="GO" id="GO:0000428">
    <property type="term" value="C:DNA-directed RNA polymerase complex"/>
    <property type="evidence" value="ECO:0007669"/>
    <property type="project" value="UniProtKB-KW"/>
</dbReference>
<keyword evidence="5 12" id="KW-0235">DNA replication</keyword>
<evidence type="ECO:0000313" key="17">
    <source>
        <dbReference type="Proteomes" id="UP000798488"/>
    </source>
</evidence>
<keyword evidence="17" id="KW-1185">Reference proteome</keyword>
<dbReference type="SMART" id="SM00493">
    <property type="entry name" value="TOPRIM"/>
    <property type="match status" value="1"/>
</dbReference>
<dbReference type="FunFam" id="3.90.980.10:FF:000001">
    <property type="entry name" value="DNA primase"/>
    <property type="match status" value="1"/>
</dbReference>
<evidence type="ECO:0000256" key="12">
    <source>
        <dbReference type="HAMAP-Rule" id="MF_00974"/>
    </source>
</evidence>
<keyword evidence="2 12" id="KW-0639">Primosome</keyword>
<name>A0A9D2WNM6_9FIRM</name>
<comment type="domain">
    <text evidence="12">Contains an N-terminal zinc-binding domain, a central core domain that contains the primase activity, and a C-terminal DnaB-binding domain.</text>
</comment>
<dbReference type="Gene3D" id="3.90.580.10">
    <property type="entry name" value="Zinc finger, CHC2-type domain"/>
    <property type="match status" value="1"/>
</dbReference>
<feature type="domain" description="Toprim" evidence="15">
    <location>
        <begin position="258"/>
        <end position="339"/>
    </location>
</feature>
<evidence type="ECO:0000256" key="10">
    <source>
        <dbReference type="ARBA" id="ARBA00023125"/>
    </source>
</evidence>
<proteinExistence type="inferred from homology"/>
<dbReference type="SMART" id="SM00400">
    <property type="entry name" value="ZnF_CHCC"/>
    <property type="match status" value="1"/>
</dbReference>
<dbReference type="RefSeq" id="WP_161822998.1">
    <property type="nucleotide sequence ID" value="NZ_LSRS01000007.1"/>
</dbReference>
<evidence type="ECO:0000256" key="7">
    <source>
        <dbReference type="ARBA" id="ARBA00022771"/>
    </source>
</evidence>
<dbReference type="EC" id="2.7.7.101" evidence="12"/>
<dbReference type="InterPro" id="IPR002694">
    <property type="entry name" value="Znf_CHC2"/>
</dbReference>
<dbReference type="PROSITE" id="PS50880">
    <property type="entry name" value="TOPRIM"/>
    <property type="match status" value="1"/>
</dbReference>
<comment type="cofactor">
    <cofactor evidence="12 13 14">
        <name>Zn(2+)</name>
        <dbReference type="ChEBI" id="CHEBI:29105"/>
    </cofactor>
    <text evidence="12 13 14">Binds 1 zinc ion per monomer.</text>
</comment>
<dbReference type="HAMAP" id="MF_00974">
    <property type="entry name" value="DNA_primase_DnaG"/>
    <property type="match status" value="1"/>
</dbReference>
<dbReference type="Pfam" id="PF08275">
    <property type="entry name" value="DNAG_N"/>
    <property type="match status" value="1"/>
</dbReference>
<dbReference type="InterPro" id="IPR037068">
    <property type="entry name" value="DNA_primase_core_N_sf"/>
</dbReference>
<dbReference type="InterPro" id="IPR050219">
    <property type="entry name" value="DnaG_primase"/>
</dbReference>
<comment type="subunit">
    <text evidence="12">Monomer. Interacts with DnaB.</text>
</comment>
<dbReference type="CDD" id="cd03364">
    <property type="entry name" value="TOPRIM_DnaG_primases"/>
    <property type="match status" value="1"/>
</dbReference>
<dbReference type="PANTHER" id="PTHR30313:SF2">
    <property type="entry name" value="DNA PRIMASE"/>
    <property type="match status" value="1"/>
</dbReference>
<keyword evidence="3 12" id="KW-0808">Transferase</keyword>
<dbReference type="GO" id="GO:0008270">
    <property type="term" value="F:zinc ion binding"/>
    <property type="evidence" value="ECO:0007669"/>
    <property type="project" value="UniProtKB-UniRule"/>
</dbReference>
<evidence type="ECO:0000256" key="14">
    <source>
        <dbReference type="PIRSR" id="PIRSR002811-1"/>
    </source>
</evidence>
<protein>
    <recommendedName>
        <fullName evidence="12 13">DNA primase</fullName>
        <ecNumber evidence="12">2.7.7.101</ecNumber>
    </recommendedName>
</protein>
<dbReference type="GO" id="GO:1990077">
    <property type="term" value="C:primosome complex"/>
    <property type="evidence" value="ECO:0007669"/>
    <property type="project" value="UniProtKB-KW"/>
</dbReference>
<sequence>MGGLIPEEIIENIRLRTDIVQIISDYVTLRKKGRNYLGFCPFHRESDPSFTVTPDKQVFHCFGCNAGGNVFKFIMLQHNLSFPEAVKMLGEKVGVDVPDRYSPQVRERLRREEKAWQINALARDFYQNVLLQYSEAAMARDYIASRGITADIIKDFGLGYAPAAWDTLIKFMRSKGISVSDLLKVGLAVSGDHRAYDRFRSRLMFPITDARGRVVGFGGRVLGEGLPKYLNTAETDFFSKGKILYGLNRARQAIRDMGYVIITEGYMDTIAAHQFGMTNTVASLGTSMSREHGQLLMNYTREVIIAYDADAAGVAAAERGLDILQELGFRVRVLSLPEGKDPDEFLRARGLDQWRQQVENATPLVEFKIQRALAKYQNGPLFRDAVLEEVLPALATMSGELEKNEAIRMVAARLFTSYHVVAEQLQRFTNNNRKNTTTPDKIAKIKHNINNKIINADFGKKAEYGLMRLILEDKKLIDTVASALPGNFFQDEFCREIYTKILALYKRSYSYALSAVLDYLEEEYQKKLSAMLMEPIPGENPDVMVHAYIDAIKRRQLQEKRRQLQDALAIAEKAGDDEEIIRILREIGFTDQTLKGGEMLQ</sequence>
<dbReference type="PIRSF" id="PIRSF002811">
    <property type="entry name" value="DnaG"/>
    <property type="match status" value="1"/>
</dbReference>